<name>A0A7W4PIX1_9PROT</name>
<feature type="region of interest" description="Disordered" evidence="1">
    <location>
        <begin position="361"/>
        <end position="395"/>
    </location>
</feature>
<organism evidence="3 4">
    <name type="scientific">Gluconacetobacter dulcium</name>
    <dbReference type="NCBI Taxonomy" id="2729096"/>
    <lineage>
        <taxon>Bacteria</taxon>
        <taxon>Pseudomonadati</taxon>
        <taxon>Pseudomonadota</taxon>
        <taxon>Alphaproteobacteria</taxon>
        <taxon>Acetobacterales</taxon>
        <taxon>Acetobacteraceae</taxon>
        <taxon>Gluconacetobacter</taxon>
    </lineage>
</organism>
<accession>A0A7W4PIX1</accession>
<dbReference type="PROSITE" id="PS50994">
    <property type="entry name" value="INTEGRASE"/>
    <property type="match status" value="1"/>
</dbReference>
<dbReference type="InterPro" id="IPR050900">
    <property type="entry name" value="Transposase_IS3/IS150/IS904"/>
</dbReference>
<dbReference type="InterPro" id="IPR001584">
    <property type="entry name" value="Integrase_cat-core"/>
</dbReference>
<feature type="domain" description="Integrase catalytic" evidence="2">
    <location>
        <begin position="213"/>
        <end position="373"/>
    </location>
</feature>
<dbReference type="GO" id="GO:0004803">
    <property type="term" value="F:transposase activity"/>
    <property type="evidence" value="ECO:0007669"/>
    <property type="project" value="InterPro"/>
</dbReference>
<evidence type="ECO:0000313" key="4">
    <source>
        <dbReference type="Proteomes" id="UP000530320"/>
    </source>
</evidence>
<dbReference type="InterPro" id="IPR025948">
    <property type="entry name" value="HTH-like_dom"/>
</dbReference>
<dbReference type="GO" id="GO:0006313">
    <property type="term" value="P:DNA transposition"/>
    <property type="evidence" value="ECO:0007669"/>
    <property type="project" value="InterPro"/>
</dbReference>
<dbReference type="InterPro" id="IPR012337">
    <property type="entry name" value="RNaseH-like_sf"/>
</dbReference>
<dbReference type="InterPro" id="IPR002514">
    <property type="entry name" value="Transposase_8"/>
</dbReference>
<dbReference type="Pfam" id="PF13333">
    <property type="entry name" value="rve_2"/>
    <property type="match status" value="1"/>
</dbReference>
<dbReference type="SUPFAM" id="SSF53098">
    <property type="entry name" value="Ribonuclease H-like"/>
    <property type="match status" value="1"/>
</dbReference>
<evidence type="ECO:0000259" key="2">
    <source>
        <dbReference type="PROSITE" id="PS50994"/>
    </source>
</evidence>
<dbReference type="Proteomes" id="UP000530320">
    <property type="component" value="Unassembled WGS sequence"/>
</dbReference>
<reference evidence="3 4" key="1">
    <citation type="submission" date="2020-04" db="EMBL/GenBank/DDBJ databases">
        <title>Description of novel Gluconacetobacter.</title>
        <authorList>
            <person name="Sombolestani A."/>
        </authorList>
    </citation>
    <scope>NUCLEOTIDE SEQUENCE [LARGE SCALE GENOMIC DNA]</scope>
    <source>
        <strain evidence="3 4">LMG 22058</strain>
    </source>
</reference>
<proteinExistence type="predicted"/>
<dbReference type="Pfam" id="PF13276">
    <property type="entry name" value="HTH_21"/>
    <property type="match status" value="1"/>
</dbReference>
<dbReference type="InterPro" id="IPR048020">
    <property type="entry name" value="Transpos_IS3"/>
</dbReference>
<dbReference type="GO" id="GO:0043565">
    <property type="term" value="F:sequence-specific DNA binding"/>
    <property type="evidence" value="ECO:0007669"/>
    <property type="project" value="InterPro"/>
</dbReference>
<protein>
    <submittedName>
        <fullName evidence="3">IS3 family transposase</fullName>
    </submittedName>
</protein>
<dbReference type="RefSeq" id="WP_183010102.1">
    <property type="nucleotide sequence ID" value="NZ_JABEQP010000015.1"/>
</dbReference>
<dbReference type="PANTHER" id="PTHR46889:SF4">
    <property type="entry name" value="TRANSPOSASE INSO FOR INSERTION SEQUENCE ELEMENT IS911B-RELATED"/>
    <property type="match status" value="1"/>
</dbReference>
<dbReference type="InterPro" id="IPR010921">
    <property type="entry name" value="Trp_repressor/repl_initiator"/>
</dbReference>
<dbReference type="EMBL" id="JABEQP010000015">
    <property type="protein sequence ID" value="MBB2199118.1"/>
    <property type="molecule type" value="Genomic_DNA"/>
</dbReference>
<feature type="compositionally biased region" description="Polar residues" evidence="1">
    <location>
        <begin position="384"/>
        <end position="395"/>
    </location>
</feature>
<dbReference type="SUPFAM" id="SSF48295">
    <property type="entry name" value="TrpR-like"/>
    <property type="match status" value="1"/>
</dbReference>
<evidence type="ECO:0000313" key="3">
    <source>
        <dbReference type="EMBL" id="MBB2199118.1"/>
    </source>
</evidence>
<dbReference type="NCBIfam" id="NF033516">
    <property type="entry name" value="transpos_IS3"/>
    <property type="match status" value="1"/>
</dbReference>
<evidence type="ECO:0000256" key="1">
    <source>
        <dbReference type="SAM" id="MobiDB-lite"/>
    </source>
</evidence>
<dbReference type="PANTHER" id="PTHR46889">
    <property type="entry name" value="TRANSPOSASE INSF FOR INSERTION SEQUENCE IS3B-RELATED"/>
    <property type="match status" value="1"/>
</dbReference>
<dbReference type="AlphaFoldDB" id="A0A7W4PIX1"/>
<gene>
    <name evidence="3" type="ORF">HLH44_16970</name>
</gene>
<dbReference type="Gene3D" id="3.30.420.10">
    <property type="entry name" value="Ribonuclease H-like superfamily/Ribonuclease H"/>
    <property type="match status" value="1"/>
</dbReference>
<dbReference type="GO" id="GO:0015074">
    <property type="term" value="P:DNA integration"/>
    <property type="evidence" value="ECO:0007669"/>
    <property type="project" value="InterPro"/>
</dbReference>
<dbReference type="Pfam" id="PF00665">
    <property type="entry name" value="rve"/>
    <property type="match status" value="1"/>
</dbReference>
<sequence>MGKVTRKRYSGEFKSRVALEAIRGEQTLAELASKHGVHQTMIAQWKRQAIEGMASLFSGKAAPEATASPADVEKLHAKIGQLLVERGFFARCLCSVGRDQRRQMIDLKRPRLSVVRQCTLLQLNRSGVYYRPVPESEANLELMRLIDAQFLETPYYGSRQMTRHLRRLGHDVGRKRARRLMARMGLRAIYQKPRTTVPHPAHRKYPYLLRDLVIDRPNQVWCSDITYIPMRKGFLYLVAVMDWHTRKVLSWRLSNTMDAEFCVDALLDALVRYGTPQIFNTDQGAQFTTPRFTEVLERRQVRISMDGRGRWLDNVFIERLWRSLKYECVYLHAFETGSELRAGLAGWIAHYNEQRPHSALAGRTPDEAYHDVPTPSGPGLTPDQMANSSAVRMAA</sequence>
<dbReference type="InterPro" id="IPR036397">
    <property type="entry name" value="RNaseH_sf"/>
</dbReference>
<comment type="caution">
    <text evidence="3">The sequence shown here is derived from an EMBL/GenBank/DDBJ whole genome shotgun (WGS) entry which is preliminary data.</text>
</comment>
<dbReference type="Pfam" id="PF01527">
    <property type="entry name" value="HTH_Tnp_1"/>
    <property type="match status" value="1"/>
</dbReference>